<accession>A0ABD2NBW1</accession>
<comment type="caution">
    <text evidence="1">The sequence shown here is derived from an EMBL/GenBank/DDBJ whole genome shotgun (WGS) entry which is preliminary data.</text>
</comment>
<name>A0ABD2NBW1_9CUCU</name>
<protein>
    <recommendedName>
        <fullName evidence="3">Reverse transcriptase</fullName>
    </recommendedName>
</protein>
<evidence type="ECO:0008006" key="3">
    <source>
        <dbReference type="Google" id="ProtNLM"/>
    </source>
</evidence>
<evidence type="ECO:0000313" key="2">
    <source>
        <dbReference type="Proteomes" id="UP001516400"/>
    </source>
</evidence>
<feature type="non-terminal residue" evidence="1">
    <location>
        <position position="96"/>
    </location>
</feature>
<organism evidence="1 2">
    <name type="scientific">Cryptolaemus montrouzieri</name>
    <dbReference type="NCBI Taxonomy" id="559131"/>
    <lineage>
        <taxon>Eukaryota</taxon>
        <taxon>Metazoa</taxon>
        <taxon>Ecdysozoa</taxon>
        <taxon>Arthropoda</taxon>
        <taxon>Hexapoda</taxon>
        <taxon>Insecta</taxon>
        <taxon>Pterygota</taxon>
        <taxon>Neoptera</taxon>
        <taxon>Endopterygota</taxon>
        <taxon>Coleoptera</taxon>
        <taxon>Polyphaga</taxon>
        <taxon>Cucujiformia</taxon>
        <taxon>Coccinelloidea</taxon>
        <taxon>Coccinellidae</taxon>
        <taxon>Scymninae</taxon>
        <taxon>Scymnini</taxon>
        <taxon>Cryptolaemus</taxon>
    </lineage>
</organism>
<evidence type="ECO:0000313" key="1">
    <source>
        <dbReference type="EMBL" id="KAL3276285.1"/>
    </source>
</evidence>
<gene>
    <name evidence="1" type="ORF">HHI36_024088</name>
</gene>
<dbReference type="EMBL" id="JABFTP020000089">
    <property type="protein sequence ID" value="KAL3276285.1"/>
    <property type="molecule type" value="Genomic_DNA"/>
</dbReference>
<keyword evidence="2" id="KW-1185">Reference proteome</keyword>
<dbReference type="Proteomes" id="UP001516400">
    <property type="component" value="Unassembled WGS sequence"/>
</dbReference>
<proteinExistence type="predicted"/>
<sequence length="96" mass="10988">MNLNGTIVSSADDSTLIVEGDSRDETKEKAEEDMRDIVRWMNAKLLIINFDKTKFLPFSCYNCNMPFFKTLDVSEKRKVGQAVTYKCLGIVFDSHL</sequence>
<reference evidence="1 2" key="1">
    <citation type="journal article" date="2021" name="BMC Biol.">
        <title>Horizontally acquired antibacterial genes associated with adaptive radiation of ladybird beetles.</title>
        <authorList>
            <person name="Li H.S."/>
            <person name="Tang X.F."/>
            <person name="Huang Y.H."/>
            <person name="Xu Z.Y."/>
            <person name="Chen M.L."/>
            <person name="Du X.Y."/>
            <person name="Qiu B.Y."/>
            <person name="Chen P.T."/>
            <person name="Zhang W."/>
            <person name="Slipinski A."/>
            <person name="Escalona H.E."/>
            <person name="Waterhouse R.M."/>
            <person name="Zwick A."/>
            <person name="Pang H."/>
        </authorList>
    </citation>
    <scope>NUCLEOTIDE SEQUENCE [LARGE SCALE GENOMIC DNA]</scope>
    <source>
        <strain evidence="1">SYSU2018</strain>
    </source>
</reference>
<dbReference type="AlphaFoldDB" id="A0ABD2NBW1"/>